<gene>
    <name evidence="2" type="ORF">TWF694_008109</name>
</gene>
<evidence type="ECO:0000256" key="1">
    <source>
        <dbReference type="SAM" id="MobiDB-lite"/>
    </source>
</evidence>
<dbReference type="Proteomes" id="UP001365542">
    <property type="component" value="Unassembled WGS sequence"/>
</dbReference>
<feature type="compositionally biased region" description="Low complexity" evidence="1">
    <location>
        <begin position="192"/>
        <end position="222"/>
    </location>
</feature>
<keyword evidence="3" id="KW-1185">Reference proteome</keyword>
<organism evidence="2 3">
    <name type="scientific">Orbilia ellipsospora</name>
    <dbReference type="NCBI Taxonomy" id="2528407"/>
    <lineage>
        <taxon>Eukaryota</taxon>
        <taxon>Fungi</taxon>
        <taxon>Dikarya</taxon>
        <taxon>Ascomycota</taxon>
        <taxon>Pezizomycotina</taxon>
        <taxon>Orbiliomycetes</taxon>
        <taxon>Orbiliales</taxon>
        <taxon>Orbiliaceae</taxon>
        <taxon>Orbilia</taxon>
    </lineage>
</organism>
<evidence type="ECO:0000313" key="3">
    <source>
        <dbReference type="Proteomes" id="UP001365542"/>
    </source>
</evidence>
<sequence>MAYVKFDTDSTSPQVVNFKEIEQSSLPYIKSPIPFANFRSFKQISPEDVVGFPGIPVSNRTHEPPDSFIAVAEAIIDSGTGAVSWRGRSIPHSIILLPAEDTENGGRGSLEVLLAYLRGIGETIPVLPPIPQSQDIRIENLPPANGQQSSTVFKLTATGAERVGNIQAQTEPQTEMQMEEENDGGGTGEAEIPIQVQPQDQPQIQPQPEASGGSIGTSRSSRVPSSNYLSPEIQRQPLGQLDEEEEFPMEGDNEYMTADFVAMVDADFDPSAIVQNIAERYTKVLNRNVGIRDMSEWPQIKELLDGTSTKSPEELEKAKMAWGGTSKKVQGGVKLMSSGLHWIKGLKNEIPKFYTAQAQILPQMKAQEAAWDRLLGKYEAFEEKMNKIIDEYRDLGFPTEENTDVYNEAIENLFKARDAFEMHEAPIKKRIEALNERYLEKEREFWNFTLNTYRYLRNIELSLQSIRVQLGVDSPVHIHGIDDKPVVTADDYDDLVILHDQILDEVNQIDTSELDELFVKENYARNQMAQEEEDGGS</sequence>
<evidence type="ECO:0000313" key="2">
    <source>
        <dbReference type="EMBL" id="KAK6540718.1"/>
    </source>
</evidence>
<proteinExistence type="predicted"/>
<reference evidence="2 3" key="1">
    <citation type="submission" date="2019-10" db="EMBL/GenBank/DDBJ databases">
        <authorList>
            <person name="Palmer J.M."/>
        </authorList>
    </citation>
    <scope>NUCLEOTIDE SEQUENCE [LARGE SCALE GENOMIC DNA]</scope>
    <source>
        <strain evidence="2 3">TWF694</strain>
    </source>
</reference>
<dbReference type="EMBL" id="JAVHJO010000004">
    <property type="protein sequence ID" value="KAK6540718.1"/>
    <property type="molecule type" value="Genomic_DNA"/>
</dbReference>
<accession>A0AAV9XFN2</accession>
<comment type="caution">
    <text evidence="2">The sequence shown here is derived from an EMBL/GenBank/DDBJ whole genome shotgun (WGS) entry which is preliminary data.</text>
</comment>
<protein>
    <submittedName>
        <fullName evidence="2">Uncharacterized protein</fullName>
    </submittedName>
</protein>
<feature type="region of interest" description="Disordered" evidence="1">
    <location>
        <begin position="167"/>
        <end position="239"/>
    </location>
</feature>
<feature type="compositionally biased region" description="Low complexity" evidence="1">
    <location>
        <begin position="167"/>
        <end position="176"/>
    </location>
</feature>
<dbReference type="AlphaFoldDB" id="A0AAV9XFN2"/>
<name>A0AAV9XFN2_9PEZI</name>